<dbReference type="Proteomes" id="UP000292052">
    <property type="component" value="Unassembled WGS sequence"/>
</dbReference>
<dbReference type="GO" id="GO:0016020">
    <property type="term" value="C:membrane"/>
    <property type="evidence" value="ECO:0007669"/>
    <property type="project" value="UniProtKB-SubCell"/>
</dbReference>
<feature type="transmembrane region" description="Helical" evidence="2">
    <location>
        <begin position="35"/>
        <end position="57"/>
    </location>
</feature>
<dbReference type="AlphaFoldDB" id="A0A482W536"/>
<feature type="transmembrane region" description="Helical" evidence="2">
    <location>
        <begin position="248"/>
        <end position="267"/>
    </location>
</feature>
<feature type="transmembrane region" description="Helical" evidence="2">
    <location>
        <begin position="366"/>
        <end position="387"/>
    </location>
</feature>
<feature type="transmembrane region" description="Helical" evidence="2">
    <location>
        <begin position="408"/>
        <end position="432"/>
    </location>
</feature>
<comment type="subcellular location">
    <subcellularLocation>
        <location evidence="1">Membrane</location>
        <topology evidence="1">Multi-pass membrane protein</topology>
    </subcellularLocation>
</comment>
<reference evidence="3 4" key="1">
    <citation type="submission" date="2017-03" db="EMBL/GenBank/DDBJ databases">
        <title>Genome of the blue death feigning beetle - Asbolus verrucosus.</title>
        <authorList>
            <person name="Rider S.D."/>
        </authorList>
    </citation>
    <scope>NUCLEOTIDE SEQUENCE [LARGE SCALE GENOMIC DNA]</scope>
    <source>
        <strain evidence="3">Butters</strain>
        <tissue evidence="3">Head and leg muscle</tissue>
    </source>
</reference>
<evidence type="ECO:0000256" key="1">
    <source>
        <dbReference type="ARBA" id="ARBA00004141"/>
    </source>
</evidence>
<evidence type="ECO:0000313" key="4">
    <source>
        <dbReference type="Proteomes" id="UP000292052"/>
    </source>
</evidence>
<gene>
    <name evidence="3" type="ORF">BDFB_005141</name>
</gene>
<organism evidence="3 4">
    <name type="scientific">Asbolus verrucosus</name>
    <name type="common">Desert ironclad beetle</name>
    <dbReference type="NCBI Taxonomy" id="1661398"/>
    <lineage>
        <taxon>Eukaryota</taxon>
        <taxon>Metazoa</taxon>
        <taxon>Ecdysozoa</taxon>
        <taxon>Arthropoda</taxon>
        <taxon>Hexapoda</taxon>
        <taxon>Insecta</taxon>
        <taxon>Pterygota</taxon>
        <taxon>Neoptera</taxon>
        <taxon>Endopterygota</taxon>
        <taxon>Coleoptera</taxon>
        <taxon>Polyphaga</taxon>
        <taxon>Cucujiformia</taxon>
        <taxon>Tenebrionidae</taxon>
        <taxon>Pimeliinae</taxon>
        <taxon>Asbolus</taxon>
    </lineage>
</organism>
<protein>
    <submittedName>
        <fullName evidence="3">Transmembrane protein 104-like</fullName>
    </submittedName>
</protein>
<name>A0A482W536_ASBVE</name>
<keyword evidence="2" id="KW-0472">Membrane</keyword>
<accession>A0A482W536</accession>
<evidence type="ECO:0000256" key="2">
    <source>
        <dbReference type="SAM" id="Phobius"/>
    </source>
</evidence>
<dbReference type="PANTHER" id="PTHR16189">
    <property type="entry name" value="TRANSMEMBRANE PROTEIN 104-RELATED"/>
    <property type="match status" value="1"/>
</dbReference>
<keyword evidence="4" id="KW-1185">Reference proteome</keyword>
<evidence type="ECO:0000313" key="3">
    <source>
        <dbReference type="EMBL" id="RZC39797.1"/>
    </source>
</evidence>
<sequence>MADEYSSWVGLIYVFNLIVGTGALTLPAVFAGAGWLLSTILVSLLALVSFITVTFVIETMACANATVHWRLVQSHKIDESEVPADSDSELDNTTEETAIMSINRLRKRYYTLNTKVELGEMAKLYFNKPGQILFYVSLCVYLYGDLAIYATAISKTIVDLACNKSYNDSENYDVKCWDSSEILKINMYRIFVAIFALLVGPFTYFKIQKTKYLQIFTTTLRWSAFIIMITLACARLSKYGQEGHPHLFYLNGIPGLIGSTMTGSFAFKNLEDLYTLNFIPTESDNSGVFMEIIKYFLGAFPLFTLSTSFPIIAITLQNNLKSLFLDVNVMERYNFFIRRLAFPTLAVVPPVVVAFCIHNLRTLVAITGSYAGVLIQYIIPACLVYSCRKHCTRDIGNYDNKYASPFKHVFWFIFVIGWSIMCVIFVTVNFIIRELDS</sequence>
<feature type="transmembrane region" description="Helical" evidence="2">
    <location>
        <begin position="7"/>
        <end position="29"/>
    </location>
</feature>
<proteinExistence type="predicted"/>
<feature type="transmembrane region" description="Helical" evidence="2">
    <location>
        <begin position="187"/>
        <end position="207"/>
    </location>
</feature>
<dbReference type="EMBL" id="QDEB01031310">
    <property type="protein sequence ID" value="RZC39797.1"/>
    <property type="molecule type" value="Genomic_DNA"/>
</dbReference>
<feature type="transmembrane region" description="Helical" evidence="2">
    <location>
        <begin position="292"/>
        <end position="316"/>
    </location>
</feature>
<feature type="transmembrane region" description="Helical" evidence="2">
    <location>
        <begin position="340"/>
        <end position="360"/>
    </location>
</feature>
<keyword evidence="2 3" id="KW-0812">Transmembrane</keyword>
<dbReference type="PANTHER" id="PTHR16189:SF0">
    <property type="entry name" value="TRANSMEMBRANE PROTEIN 104"/>
    <property type="match status" value="1"/>
</dbReference>
<dbReference type="OrthoDB" id="294541at2759"/>
<comment type="caution">
    <text evidence="3">The sequence shown here is derived from an EMBL/GenBank/DDBJ whole genome shotgun (WGS) entry which is preliminary data.</text>
</comment>
<keyword evidence="2" id="KW-1133">Transmembrane helix</keyword>